<evidence type="ECO:0000256" key="1">
    <source>
        <dbReference type="SAM" id="Phobius"/>
    </source>
</evidence>
<proteinExistence type="predicted"/>
<accession>A0A8S5RWC0</accession>
<keyword evidence="1" id="KW-0472">Membrane</keyword>
<reference evidence="2" key="1">
    <citation type="journal article" date="2021" name="Proc. Natl. Acad. Sci. U.S.A.">
        <title>A Catalog of Tens of Thousands of Viruses from Human Metagenomes Reveals Hidden Associations with Chronic Diseases.</title>
        <authorList>
            <person name="Tisza M.J."/>
            <person name="Buck C.B."/>
        </authorList>
    </citation>
    <scope>NUCLEOTIDE SEQUENCE</scope>
    <source>
        <strain evidence="2">CtHip2</strain>
    </source>
</reference>
<keyword evidence="1" id="KW-0812">Transmembrane</keyword>
<sequence length="35" mass="4548">MYYYITFFNFYQLKIFMIEKLTFLLYNITIFMNMK</sequence>
<dbReference type="EMBL" id="BK032497">
    <property type="protein sequence ID" value="DAF42855.1"/>
    <property type="molecule type" value="Genomic_DNA"/>
</dbReference>
<evidence type="ECO:0000313" key="2">
    <source>
        <dbReference type="EMBL" id="DAF42855.1"/>
    </source>
</evidence>
<keyword evidence="1" id="KW-1133">Transmembrane helix</keyword>
<feature type="transmembrane region" description="Helical" evidence="1">
    <location>
        <begin position="12"/>
        <end position="32"/>
    </location>
</feature>
<name>A0A8S5RWC0_9CAUD</name>
<protein>
    <submittedName>
        <fullName evidence="2">Uncharacterized protein</fullName>
    </submittedName>
</protein>
<organism evidence="2">
    <name type="scientific">Siphoviridae sp. ctHip2</name>
    <dbReference type="NCBI Taxonomy" id="2827830"/>
    <lineage>
        <taxon>Viruses</taxon>
        <taxon>Duplodnaviria</taxon>
        <taxon>Heunggongvirae</taxon>
        <taxon>Uroviricota</taxon>
        <taxon>Caudoviricetes</taxon>
    </lineage>
</organism>